<name>A0A015JQP9_RHIIW</name>
<keyword evidence="2" id="KW-1185">Reference proteome</keyword>
<dbReference type="AlphaFoldDB" id="A0A015JQP9"/>
<proteinExistence type="predicted"/>
<dbReference type="HOGENOM" id="CLU_2470290_0_0_1"/>
<comment type="caution">
    <text evidence="1">The sequence shown here is derived from an EMBL/GenBank/DDBJ whole genome shotgun (WGS) entry which is preliminary data.</text>
</comment>
<accession>A0A015JQP9</accession>
<evidence type="ECO:0000313" key="1">
    <source>
        <dbReference type="EMBL" id="EXX69590.1"/>
    </source>
</evidence>
<dbReference type="EMBL" id="JEMT01016808">
    <property type="protein sequence ID" value="EXX69590.1"/>
    <property type="molecule type" value="Genomic_DNA"/>
</dbReference>
<sequence length="88" mass="10245">MIDLLDMMNHILSYNDNVRYLLEYGELEGRPKWRDTDLNWSPEVYNIGEVRVQKISHSFISYLVDLSVDLLGKSSYGVELPPKSILLQ</sequence>
<reference evidence="1 2" key="1">
    <citation type="submission" date="2014-02" db="EMBL/GenBank/DDBJ databases">
        <title>Single nucleus genome sequencing reveals high similarity among nuclei of an endomycorrhizal fungus.</title>
        <authorList>
            <person name="Lin K."/>
            <person name="Geurts R."/>
            <person name="Zhang Z."/>
            <person name="Limpens E."/>
            <person name="Saunders D.G."/>
            <person name="Mu D."/>
            <person name="Pang E."/>
            <person name="Cao H."/>
            <person name="Cha H."/>
            <person name="Lin T."/>
            <person name="Zhou Q."/>
            <person name="Shang Y."/>
            <person name="Li Y."/>
            <person name="Ivanov S."/>
            <person name="Sharma T."/>
            <person name="Velzen R.V."/>
            <person name="Ruijter N.D."/>
            <person name="Aanen D.K."/>
            <person name="Win J."/>
            <person name="Kamoun S."/>
            <person name="Bisseling T."/>
            <person name="Huang S."/>
        </authorList>
    </citation>
    <scope>NUCLEOTIDE SEQUENCE [LARGE SCALE GENOMIC DNA]</scope>
    <source>
        <strain evidence="2">DAOM197198w</strain>
    </source>
</reference>
<evidence type="ECO:0000313" key="2">
    <source>
        <dbReference type="Proteomes" id="UP000022910"/>
    </source>
</evidence>
<dbReference type="Proteomes" id="UP000022910">
    <property type="component" value="Unassembled WGS sequence"/>
</dbReference>
<gene>
    <name evidence="1" type="ORF">RirG_094650</name>
</gene>
<organism evidence="1 2">
    <name type="scientific">Rhizophagus irregularis (strain DAOM 197198w)</name>
    <name type="common">Glomus intraradices</name>
    <dbReference type="NCBI Taxonomy" id="1432141"/>
    <lineage>
        <taxon>Eukaryota</taxon>
        <taxon>Fungi</taxon>
        <taxon>Fungi incertae sedis</taxon>
        <taxon>Mucoromycota</taxon>
        <taxon>Glomeromycotina</taxon>
        <taxon>Glomeromycetes</taxon>
        <taxon>Glomerales</taxon>
        <taxon>Glomeraceae</taxon>
        <taxon>Rhizophagus</taxon>
    </lineage>
</organism>
<protein>
    <submittedName>
        <fullName evidence="1">Uncharacterized protein</fullName>
    </submittedName>
</protein>